<dbReference type="Pfam" id="PF07992">
    <property type="entry name" value="Pyr_redox_2"/>
    <property type="match status" value="1"/>
</dbReference>
<sequence length="418" mass="43933">MHPLRRFEGFPSSADGATVEDMGAIVIVGAGLAAAKAAEALRDLGHDGPITLIGAESHPPYERPPLSKDYLQGKAERDSVFTFDAAWYADHDVTVRTGVRATSLDREARAVGLDTGESLPYDDLLLATGSRARPLPGADGVRYLRTLDDSDALRAVFDKGGRLGVVGGGWIGLEAAAAARGAGLEVTVVEPAEQPLLGALGPELGKVFADLHRSHGVDLRTGTGVRAVEPGGRGLVLEDGTTIETDAVLVGIGAMPNIELAEAAGLETAEGGVAVDAGLRTSDPHVFAVGDIAAAENPTIGRRVRVEHWANALNQPRVAAANMLGGSEVYDRLPYFFTDQYQLGMEYLGLSTGYDDVVIRGDVDALEFVAFWLAEGRVLAGMNVNVWDVGDDVRALITSRRVVDAARLADPGVPLAEV</sequence>
<feature type="domain" description="Reductase C-terminal" evidence="6">
    <location>
        <begin position="335"/>
        <end position="417"/>
    </location>
</feature>
<gene>
    <name evidence="7" type="ORF">SAMN04489793_1470</name>
</gene>
<feature type="domain" description="FAD/NAD(P)-binding" evidence="5">
    <location>
        <begin position="25"/>
        <end position="315"/>
    </location>
</feature>
<keyword evidence="4" id="KW-0560">Oxidoreductase</keyword>
<name>A0A1H4PK12_TSUTY</name>
<evidence type="ECO:0000259" key="5">
    <source>
        <dbReference type="Pfam" id="PF07992"/>
    </source>
</evidence>
<dbReference type="InterPro" id="IPR023753">
    <property type="entry name" value="FAD/NAD-binding_dom"/>
</dbReference>
<dbReference type="PRINTS" id="PR00368">
    <property type="entry name" value="FADPNR"/>
</dbReference>
<keyword evidence="2" id="KW-0285">Flavoprotein</keyword>
<dbReference type="SUPFAM" id="SSF55424">
    <property type="entry name" value="FAD/NAD-linked reductases, dimerisation (C-terminal) domain"/>
    <property type="match status" value="1"/>
</dbReference>
<reference evidence="8" key="1">
    <citation type="submission" date="2016-10" db="EMBL/GenBank/DDBJ databases">
        <authorList>
            <person name="Varghese N."/>
            <person name="Submissions S."/>
        </authorList>
    </citation>
    <scope>NUCLEOTIDE SEQUENCE [LARGE SCALE GENOMIC DNA]</scope>
    <source>
        <strain evidence="8">DSM 44234</strain>
    </source>
</reference>
<dbReference type="PANTHER" id="PTHR43557">
    <property type="entry name" value="APOPTOSIS-INDUCING FACTOR 1"/>
    <property type="match status" value="1"/>
</dbReference>
<evidence type="ECO:0000256" key="4">
    <source>
        <dbReference type="ARBA" id="ARBA00023002"/>
    </source>
</evidence>
<evidence type="ECO:0000256" key="2">
    <source>
        <dbReference type="ARBA" id="ARBA00022630"/>
    </source>
</evidence>
<dbReference type="EMBL" id="FNSA01000003">
    <property type="protein sequence ID" value="SEC07777.1"/>
    <property type="molecule type" value="Genomic_DNA"/>
</dbReference>
<dbReference type="GO" id="GO:0005737">
    <property type="term" value="C:cytoplasm"/>
    <property type="evidence" value="ECO:0007669"/>
    <property type="project" value="TreeGrafter"/>
</dbReference>
<dbReference type="Gene3D" id="3.50.50.60">
    <property type="entry name" value="FAD/NAD(P)-binding domain"/>
    <property type="match status" value="2"/>
</dbReference>
<accession>A0A1H4PK12</accession>
<dbReference type="Pfam" id="PF14759">
    <property type="entry name" value="Reductase_C"/>
    <property type="match status" value="1"/>
</dbReference>
<dbReference type="STRING" id="57704.SAMN04489793_1470"/>
<evidence type="ECO:0000259" key="6">
    <source>
        <dbReference type="Pfam" id="PF14759"/>
    </source>
</evidence>
<dbReference type="PRINTS" id="PR00469">
    <property type="entry name" value="PNDRDTASEII"/>
</dbReference>
<dbReference type="PANTHER" id="PTHR43557:SF2">
    <property type="entry name" value="RIESKE DOMAIN-CONTAINING PROTEIN-RELATED"/>
    <property type="match status" value="1"/>
</dbReference>
<dbReference type="AlphaFoldDB" id="A0A1H4PK12"/>
<dbReference type="InterPro" id="IPR036188">
    <property type="entry name" value="FAD/NAD-bd_sf"/>
</dbReference>
<comment type="cofactor">
    <cofactor evidence="1">
        <name>FAD</name>
        <dbReference type="ChEBI" id="CHEBI:57692"/>
    </cofactor>
</comment>
<dbReference type="Proteomes" id="UP000182241">
    <property type="component" value="Unassembled WGS sequence"/>
</dbReference>
<dbReference type="InterPro" id="IPR050446">
    <property type="entry name" value="FAD-oxidoreductase/Apoptosis"/>
</dbReference>
<dbReference type="InterPro" id="IPR028202">
    <property type="entry name" value="Reductase_C"/>
</dbReference>
<dbReference type="SUPFAM" id="SSF51905">
    <property type="entry name" value="FAD/NAD(P)-binding domain"/>
    <property type="match status" value="2"/>
</dbReference>
<dbReference type="Gene3D" id="3.30.390.30">
    <property type="match status" value="1"/>
</dbReference>
<dbReference type="InterPro" id="IPR016156">
    <property type="entry name" value="FAD/NAD-linked_Rdtase_dimer_sf"/>
</dbReference>
<proteinExistence type="predicted"/>
<protein>
    <submittedName>
        <fullName evidence="7">Reductase C-terminal</fullName>
    </submittedName>
</protein>
<evidence type="ECO:0000256" key="3">
    <source>
        <dbReference type="ARBA" id="ARBA00022827"/>
    </source>
</evidence>
<evidence type="ECO:0000256" key="1">
    <source>
        <dbReference type="ARBA" id="ARBA00001974"/>
    </source>
</evidence>
<organism evidence="7 8">
    <name type="scientific">Tsukamurella tyrosinosolvens</name>
    <dbReference type="NCBI Taxonomy" id="57704"/>
    <lineage>
        <taxon>Bacteria</taxon>
        <taxon>Bacillati</taxon>
        <taxon>Actinomycetota</taxon>
        <taxon>Actinomycetes</taxon>
        <taxon>Mycobacteriales</taxon>
        <taxon>Tsukamurellaceae</taxon>
        <taxon>Tsukamurella</taxon>
    </lineage>
</organism>
<evidence type="ECO:0000313" key="8">
    <source>
        <dbReference type="Proteomes" id="UP000182241"/>
    </source>
</evidence>
<keyword evidence="8" id="KW-1185">Reference proteome</keyword>
<keyword evidence="3" id="KW-0274">FAD</keyword>
<dbReference type="GO" id="GO:0016651">
    <property type="term" value="F:oxidoreductase activity, acting on NAD(P)H"/>
    <property type="evidence" value="ECO:0007669"/>
    <property type="project" value="TreeGrafter"/>
</dbReference>
<evidence type="ECO:0000313" key="7">
    <source>
        <dbReference type="EMBL" id="SEC07777.1"/>
    </source>
</evidence>